<dbReference type="InterPro" id="IPR036388">
    <property type="entry name" value="WH-like_DNA-bd_sf"/>
</dbReference>
<dbReference type="SUPFAM" id="SSF52172">
    <property type="entry name" value="CheY-like"/>
    <property type="match status" value="1"/>
</dbReference>
<dbReference type="PANTHER" id="PTHR48111">
    <property type="entry name" value="REGULATOR OF RPOS"/>
    <property type="match status" value="1"/>
</dbReference>
<dbReference type="InterPro" id="IPR011006">
    <property type="entry name" value="CheY-like_superfamily"/>
</dbReference>
<dbReference type="InterPro" id="IPR039420">
    <property type="entry name" value="WalR-like"/>
</dbReference>
<keyword evidence="5" id="KW-0804">Transcription</keyword>
<dbReference type="Proteomes" id="UP000315700">
    <property type="component" value="Chromosome"/>
</dbReference>
<feature type="modified residue" description="4-aspartylphosphate" evidence="6">
    <location>
        <position position="56"/>
    </location>
</feature>
<feature type="DNA-binding region" description="OmpR/PhoB-type" evidence="7">
    <location>
        <begin position="137"/>
        <end position="236"/>
    </location>
</feature>
<evidence type="ECO:0000256" key="6">
    <source>
        <dbReference type="PROSITE-ProRule" id="PRU00169"/>
    </source>
</evidence>
<evidence type="ECO:0000256" key="7">
    <source>
        <dbReference type="PROSITE-ProRule" id="PRU01091"/>
    </source>
</evidence>
<dbReference type="Pfam" id="PF00072">
    <property type="entry name" value="Response_reg"/>
    <property type="match status" value="1"/>
</dbReference>
<evidence type="ECO:0000256" key="1">
    <source>
        <dbReference type="ARBA" id="ARBA00022553"/>
    </source>
</evidence>
<dbReference type="GO" id="GO:0032993">
    <property type="term" value="C:protein-DNA complex"/>
    <property type="evidence" value="ECO:0007669"/>
    <property type="project" value="TreeGrafter"/>
</dbReference>
<evidence type="ECO:0000256" key="4">
    <source>
        <dbReference type="ARBA" id="ARBA00023125"/>
    </source>
</evidence>
<keyword evidence="11" id="KW-1185">Reference proteome</keyword>
<dbReference type="PROSITE" id="PS51755">
    <property type="entry name" value="OMPR_PHOB"/>
    <property type="match status" value="1"/>
</dbReference>
<dbReference type="CDD" id="cd00383">
    <property type="entry name" value="trans_reg_C"/>
    <property type="match status" value="1"/>
</dbReference>
<keyword evidence="3" id="KW-0805">Transcription regulation</keyword>
<evidence type="ECO:0000313" key="10">
    <source>
        <dbReference type="EMBL" id="QDT53713.1"/>
    </source>
</evidence>
<evidence type="ECO:0000256" key="5">
    <source>
        <dbReference type="ARBA" id="ARBA00023163"/>
    </source>
</evidence>
<name>A0A517SC73_9PLAN</name>
<dbReference type="SMART" id="SM00448">
    <property type="entry name" value="REC"/>
    <property type="match status" value="1"/>
</dbReference>
<evidence type="ECO:0000256" key="2">
    <source>
        <dbReference type="ARBA" id="ARBA00023012"/>
    </source>
</evidence>
<dbReference type="InParanoid" id="A0A517SC73"/>
<dbReference type="AlphaFoldDB" id="A0A517SC73"/>
<dbReference type="InterPro" id="IPR001867">
    <property type="entry name" value="OmpR/PhoB-type_DNA-bd"/>
</dbReference>
<dbReference type="PANTHER" id="PTHR48111:SF21">
    <property type="entry name" value="DNA-BINDING DUAL MASTER TRANSCRIPTIONAL REGULATOR RPAA"/>
    <property type="match status" value="1"/>
</dbReference>
<dbReference type="SMART" id="SM00862">
    <property type="entry name" value="Trans_reg_C"/>
    <property type="match status" value="1"/>
</dbReference>
<organism evidence="10 11">
    <name type="scientific">Caulifigura coniformis</name>
    <dbReference type="NCBI Taxonomy" id="2527983"/>
    <lineage>
        <taxon>Bacteria</taxon>
        <taxon>Pseudomonadati</taxon>
        <taxon>Planctomycetota</taxon>
        <taxon>Planctomycetia</taxon>
        <taxon>Planctomycetales</taxon>
        <taxon>Planctomycetaceae</taxon>
        <taxon>Caulifigura</taxon>
    </lineage>
</organism>
<dbReference type="OrthoDB" id="272875at2"/>
<evidence type="ECO:0000259" key="9">
    <source>
        <dbReference type="PROSITE" id="PS51755"/>
    </source>
</evidence>
<feature type="domain" description="OmpR/PhoB-type" evidence="9">
    <location>
        <begin position="137"/>
        <end position="236"/>
    </location>
</feature>
<dbReference type="CDD" id="cd17574">
    <property type="entry name" value="REC_OmpR"/>
    <property type="match status" value="1"/>
</dbReference>
<dbReference type="GO" id="GO:0000156">
    <property type="term" value="F:phosphorelay response regulator activity"/>
    <property type="evidence" value="ECO:0007669"/>
    <property type="project" value="TreeGrafter"/>
</dbReference>
<reference evidence="10 11" key="1">
    <citation type="submission" date="2019-02" db="EMBL/GenBank/DDBJ databases">
        <title>Deep-cultivation of Planctomycetes and their phenomic and genomic characterization uncovers novel biology.</title>
        <authorList>
            <person name="Wiegand S."/>
            <person name="Jogler M."/>
            <person name="Boedeker C."/>
            <person name="Pinto D."/>
            <person name="Vollmers J."/>
            <person name="Rivas-Marin E."/>
            <person name="Kohn T."/>
            <person name="Peeters S.H."/>
            <person name="Heuer A."/>
            <person name="Rast P."/>
            <person name="Oberbeckmann S."/>
            <person name="Bunk B."/>
            <person name="Jeske O."/>
            <person name="Meyerdierks A."/>
            <person name="Storesund J.E."/>
            <person name="Kallscheuer N."/>
            <person name="Luecker S."/>
            <person name="Lage O.M."/>
            <person name="Pohl T."/>
            <person name="Merkel B.J."/>
            <person name="Hornburger P."/>
            <person name="Mueller R.-W."/>
            <person name="Bruemmer F."/>
            <person name="Labrenz M."/>
            <person name="Spormann A.M."/>
            <person name="Op den Camp H."/>
            <person name="Overmann J."/>
            <person name="Amann R."/>
            <person name="Jetten M.S.M."/>
            <person name="Mascher T."/>
            <person name="Medema M.H."/>
            <person name="Devos D.P."/>
            <person name="Kaster A.-K."/>
            <person name="Ovreas L."/>
            <person name="Rohde M."/>
            <person name="Galperin M.Y."/>
            <person name="Jogler C."/>
        </authorList>
    </citation>
    <scope>NUCLEOTIDE SEQUENCE [LARGE SCALE GENOMIC DNA]</scope>
    <source>
        <strain evidence="10 11">Pan44</strain>
    </source>
</reference>
<dbReference type="EMBL" id="CP036271">
    <property type="protein sequence ID" value="QDT53713.1"/>
    <property type="molecule type" value="Genomic_DNA"/>
</dbReference>
<evidence type="ECO:0000256" key="3">
    <source>
        <dbReference type="ARBA" id="ARBA00023015"/>
    </source>
</evidence>
<protein>
    <submittedName>
        <fullName evidence="10">Sensory transduction protein regX3</fullName>
    </submittedName>
</protein>
<accession>A0A517SC73</accession>
<proteinExistence type="predicted"/>
<evidence type="ECO:0000259" key="8">
    <source>
        <dbReference type="PROSITE" id="PS50110"/>
    </source>
</evidence>
<dbReference type="Pfam" id="PF00486">
    <property type="entry name" value="Trans_reg_C"/>
    <property type="match status" value="1"/>
</dbReference>
<keyword evidence="1 6" id="KW-0597">Phosphoprotein</keyword>
<dbReference type="GO" id="GO:0006355">
    <property type="term" value="P:regulation of DNA-templated transcription"/>
    <property type="evidence" value="ECO:0007669"/>
    <property type="project" value="InterPro"/>
</dbReference>
<dbReference type="GO" id="GO:0005829">
    <property type="term" value="C:cytosol"/>
    <property type="evidence" value="ECO:0007669"/>
    <property type="project" value="TreeGrafter"/>
</dbReference>
<feature type="domain" description="Response regulatory" evidence="8">
    <location>
        <begin position="5"/>
        <end position="121"/>
    </location>
</feature>
<dbReference type="Gene3D" id="3.40.50.2300">
    <property type="match status" value="1"/>
</dbReference>
<dbReference type="GO" id="GO:0000976">
    <property type="term" value="F:transcription cis-regulatory region binding"/>
    <property type="evidence" value="ECO:0007669"/>
    <property type="project" value="TreeGrafter"/>
</dbReference>
<dbReference type="PROSITE" id="PS50110">
    <property type="entry name" value="RESPONSE_REGULATORY"/>
    <property type="match status" value="1"/>
</dbReference>
<dbReference type="KEGG" id="ccos:Pan44_17360"/>
<gene>
    <name evidence="10" type="primary">regX3</name>
    <name evidence="10" type="ORF">Pan44_17360</name>
</gene>
<evidence type="ECO:0000313" key="11">
    <source>
        <dbReference type="Proteomes" id="UP000315700"/>
    </source>
</evidence>
<dbReference type="InterPro" id="IPR001789">
    <property type="entry name" value="Sig_transdc_resp-reg_receiver"/>
</dbReference>
<dbReference type="Gene3D" id="1.10.10.10">
    <property type="entry name" value="Winged helix-like DNA-binding domain superfamily/Winged helix DNA-binding domain"/>
    <property type="match status" value="1"/>
</dbReference>
<keyword evidence="4 7" id="KW-0238">DNA-binding</keyword>
<dbReference type="RefSeq" id="WP_145029140.1">
    <property type="nucleotide sequence ID" value="NZ_CP036271.1"/>
</dbReference>
<keyword evidence="2" id="KW-0902">Two-component regulatory system</keyword>
<sequence length="245" mass="27556">MGAPRIMVVEDEEALARGLAFNLEQEGYVPAVFGDGPAALAYFQEHPGEVDLILLDLMLPGMSGYEICREIRTVDGRVPILVLSARTLSEDRSQAFDCGTDQYLTKPFALPELLSRVRNLLDRSARMGLALKRMEAGDLFRFGNVTVDFARFEVRNGETVHTLTTMEMQLLRYLIQHEGTVLSRSRLLKDVWAEKADLATRSIDNFVMRLRKVIEQDPANPTYLVSIRGTGYRFDANPGLSQVQE</sequence>